<evidence type="ECO:0008006" key="3">
    <source>
        <dbReference type="Google" id="ProtNLM"/>
    </source>
</evidence>
<evidence type="ECO:0000313" key="1">
    <source>
        <dbReference type="EMBL" id="GAO41108.1"/>
    </source>
</evidence>
<name>A0A0E9MUE6_9BACT</name>
<gene>
    <name evidence="1" type="ORF">FPE01S_01_01200</name>
</gene>
<dbReference type="Gene3D" id="2.40.160.50">
    <property type="entry name" value="membrane protein fhac: a member of the omp85/tpsb transporter family"/>
    <property type="match status" value="1"/>
</dbReference>
<dbReference type="STRING" id="1220578.FPE01S_01_01200"/>
<comment type="caution">
    <text evidence="1">The sequence shown here is derived from an EMBL/GenBank/DDBJ whole genome shotgun (WGS) entry which is preliminary data.</text>
</comment>
<dbReference type="Proteomes" id="UP000033121">
    <property type="component" value="Unassembled WGS sequence"/>
</dbReference>
<dbReference type="EMBL" id="BBWV01000001">
    <property type="protein sequence ID" value="GAO41108.1"/>
    <property type="molecule type" value="Genomic_DNA"/>
</dbReference>
<protein>
    <recommendedName>
        <fullName evidence="3">Bacterial surface antigen (D15) domain-containing protein</fullName>
    </recommendedName>
</protein>
<reference evidence="1 2" key="1">
    <citation type="submission" date="2015-04" db="EMBL/GenBank/DDBJ databases">
        <title>Whole genome shotgun sequence of Flavihumibacter petaseus NBRC 106054.</title>
        <authorList>
            <person name="Miyazawa S."/>
            <person name="Hosoyama A."/>
            <person name="Hashimoto M."/>
            <person name="Noguchi M."/>
            <person name="Tsuchikane K."/>
            <person name="Ohji S."/>
            <person name="Yamazoe A."/>
            <person name="Ichikawa N."/>
            <person name="Kimura A."/>
            <person name="Fujita N."/>
        </authorList>
    </citation>
    <scope>NUCLEOTIDE SEQUENCE [LARGE SCALE GENOMIC DNA]</scope>
    <source>
        <strain evidence="1 2">NBRC 106054</strain>
    </source>
</reference>
<dbReference type="AlphaFoldDB" id="A0A0E9MUE6"/>
<dbReference type="OrthoDB" id="9771071at2"/>
<sequence>MPLMKRHKSTHRRQAIAAFMFVLIHVFFTGPTLAQKKGRFSNISLRDSLDGKMDFSDFLIDAHGFIPVPIIITEPALGGFGGGIAPVFLQKNPPIIRDGVRTPQPPNLTTGLIGATVNGSWFTGAFRAATIRKWGIRYKTGLAYADINISYYRNIANLGEKEFAFNLKTVPIYLNVNKQLYNPKWSLGLQYIFAHTNVSLRGTDSLPDFVKDREVKSNIGELGVVGFYDSRDNTFTPDKGIKAQALVNFSDNVFGSDYDYQRLNSYIYWFQPIRKNETTGKGWISGLRFDYQQMFGNPPFYIIPSIQLRGVPTMRYQGMKNMLAETEQRWDIVRRWSLITFAGAGKAFDDYSEFGDAQWIYSYGAGFRYLLARKFKLRMGVDVAKGPSDWGYYIVFGSFWVR</sequence>
<evidence type="ECO:0000313" key="2">
    <source>
        <dbReference type="Proteomes" id="UP000033121"/>
    </source>
</evidence>
<keyword evidence="2" id="KW-1185">Reference proteome</keyword>
<accession>A0A0E9MUE6</accession>
<organism evidence="1 2">
    <name type="scientific">Flavihumibacter petaseus NBRC 106054</name>
    <dbReference type="NCBI Taxonomy" id="1220578"/>
    <lineage>
        <taxon>Bacteria</taxon>
        <taxon>Pseudomonadati</taxon>
        <taxon>Bacteroidota</taxon>
        <taxon>Chitinophagia</taxon>
        <taxon>Chitinophagales</taxon>
        <taxon>Chitinophagaceae</taxon>
        <taxon>Flavihumibacter</taxon>
    </lineage>
</organism>
<proteinExistence type="predicted"/>
<dbReference type="RefSeq" id="WP_052955415.1">
    <property type="nucleotide sequence ID" value="NZ_BBWV01000001.1"/>
</dbReference>